<feature type="compositionally biased region" description="Low complexity" evidence="1">
    <location>
        <begin position="45"/>
        <end position="57"/>
    </location>
</feature>
<name>A0A1C6UP10_9ACTN</name>
<feature type="region of interest" description="Disordered" evidence="1">
    <location>
        <begin position="156"/>
        <end position="200"/>
    </location>
</feature>
<feature type="compositionally biased region" description="Polar residues" evidence="1">
    <location>
        <begin position="66"/>
        <end position="75"/>
    </location>
</feature>
<feature type="compositionally biased region" description="Low complexity" evidence="1">
    <location>
        <begin position="1"/>
        <end position="21"/>
    </location>
</feature>
<sequence>MTSVSSGTVGGSSATGRTGSVPPARPTSSSLPPVATTCRAVVRVGSAPTKSSTTSAPSGGGPTSARIRSTASGPACTTSCAPNRLARSSAATLVSTAMIRTAVVATRICTAMWPSPPIPITTQVVPGRSFGRASSMAWYGVSPASVSGAAWLRSRSPTCSSRDAGTTTYSASPPSRLSPMPPTGTTRHWFSSPRRQARQRPQPMIPYTAVRSPGDQPETPGPTWSTVPAISWPSVIGVGYIPAGASRMCRSEWQAPTAPTRSSTSPGPAAGVGTSVCSSTPGAVIRTARMVVLHLVSTVRRGGLPVPSRLMRALCDRAHNAVMSEPNESFTDEEYAFLRHVRFGELPPAVPPEDRMALTETDARRDRPEPAGGPEEWALRNSPG</sequence>
<organism evidence="2 3">
    <name type="scientific">Micromonospora eburnea</name>
    <dbReference type="NCBI Taxonomy" id="227316"/>
    <lineage>
        <taxon>Bacteria</taxon>
        <taxon>Bacillati</taxon>
        <taxon>Actinomycetota</taxon>
        <taxon>Actinomycetes</taxon>
        <taxon>Micromonosporales</taxon>
        <taxon>Micromonosporaceae</taxon>
        <taxon>Micromonospora</taxon>
    </lineage>
</organism>
<dbReference type="AlphaFoldDB" id="A0A1C6UP10"/>
<feature type="region of interest" description="Disordered" evidence="1">
    <location>
        <begin position="207"/>
        <end position="226"/>
    </location>
</feature>
<feature type="region of interest" description="Disordered" evidence="1">
    <location>
        <begin position="1"/>
        <end position="75"/>
    </location>
</feature>
<feature type="region of interest" description="Disordered" evidence="1">
    <location>
        <begin position="252"/>
        <end position="275"/>
    </location>
</feature>
<evidence type="ECO:0000256" key="1">
    <source>
        <dbReference type="SAM" id="MobiDB-lite"/>
    </source>
</evidence>
<feature type="region of interest" description="Disordered" evidence="1">
    <location>
        <begin position="347"/>
        <end position="384"/>
    </location>
</feature>
<evidence type="ECO:0000313" key="2">
    <source>
        <dbReference type="EMBL" id="SCL55752.1"/>
    </source>
</evidence>
<accession>A0A1C6UP10</accession>
<evidence type="ECO:0000313" key="3">
    <source>
        <dbReference type="Proteomes" id="UP000199696"/>
    </source>
</evidence>
<keyword evidence="3" id="KW-1185">Reference proteome</keyword>
<proteinExistence type="predicted"/>
<feature type="compositionally biased region" description="Polar residues" evidence="1">
    <location>
        <begin position="257"/>
        <end position="266"/>
    </location>
</feature>
<feature type="compositionally biased region" description="Polar residues" evidence="1">
    <location>
        <begin position="156"/>
        <end position="175"/>
    </location>
</feature>
<reference evidence="3" key="1">
    <citation type="submission" date="2016-06" db="EMBL/GenBank/DDBJ databases">
        <authorList>
            <person name="Varghese N."/>
            <person name="Submissions Spin"/>
        </authorList>
    </citation>
    <scope>NUCLEOTIDE SEQUENCE [LARGE SCALE GENOMIC DNA]</scope>
    <source>
        <strain evidence="3">DSM 44814</strain>
    </source>
</reference>
<dbReference type="Proteomes" id="UP000199696">
    <property type="component" value="Unassembled WGS sequence"/>
</dbReference>
<dbReference type="EMBL" id="FMHY01000002">
    <property type="protein sequence ID" value="SCL55752.1"/>
    <property type="molecule type" value="Genomic_DNA"/>
</dbReference>
<gene>
    <name evidence="2" type="ORF">GA0070604_3272</name>
</gene>
<protein>
    <submittedName>
        <fullName evidence="2">Uncharacterized protein</fullName>
    </submittedName>
</protein>
<feature type="compositionally biased region" description="Basic and acidic residues" evidence="1">
    <location>
        <begin position="352"/>
        <end position="369"/>
    </location>
</feature>